<dbReference type="AlphaFoldDB" id="U2LW98"/>
<dbReference type="RefSeq" id="WP_021680778.1">
    <property type="nucleotide sequence ID" value="NZ_KI260304.1"/>
</dbReference>
<protein>
    <submittedName>
        <fullName evidence="1">Uncharacterized protein</fullName>
    </submittedName>
</protein>
<dbReference type="Proteomes" id="UP000016662">
    <property type="component" value="Unassembled WGS sequence"/>
</dbReference>
<gene>
    <name evidence="1" type="ORF">RUMCAL_02606</name>
</gene>
<dbReference type="HOGENOM" id="CLU_3257391_0_0_9"/>
<dbReference type="STRING" id="411473.RUMCAL_02606"/>
<sequence>MKIFAPPATGENDLSVKDGLYHCDTVLHELPQIRIRFAPVEA</sequence>
<comment type="caution">
    <text evidence="1">The sequence shown here is derived from an EMBL/GenBank/DDBJ whole genome shotgun (WGS) entry which is preliminary data.</text>
</comment>
<dbReference type="EMBL" id="AWVF01000316">
    <property type="protein sequence ID" value="ERJ91383.1"/>
    <property type="molecule type" value="Genomic_DNA"/>
</dbReference>
<dbReference type="PATRIC" id="fig|411473.3.peg.2183"/>
<proteinExistence type="predicted"/>
<accession>U2LW98</accession>
<evidence type="ECO:0000313" key="1">
    <source>
        <dbReference type="EMBL" id="ERJ91383.1"/>
    </source>
</evidence>
<reference evidence="1 2" key="1">
    <citation type="submission" date="2013-07" db="EMBL/GenBank/DDBJ databases">
        <authorList>
            <person name="Weinstock G."/>
            <person name="Sodergren E."/>
            <person name="Wylie T."/>
            <person name="Fulton L."/>
            <person name="Fulton R."/>
            <person name="Fronick C."/>
            <person name="O'Laughlin M."/>
            <person name="Godfrey J."/>
            <person name="Miner T."/>
            <person name="Herter B."/>
            <person name="Appelbaum E."/>
            <person name="Cordes M."/>
            <person name="Lek S."/>
            <person name="Wollam A."/>
            <person name="Pepin K.H."/>
            <person name="Palsikar V.B."/>
            <person name="Mitreva M."/>
            <person name="Wilson R.K."/>
        </authorList>
    </citation>
    <scope>NUCLEOTIDE SEQUENCE [LARGE SCALE GENOMIC DNA]</scope>
    <source>
        <strain evidence="1 2">ATCC 27760</strain>
    </source>
</reference>
<evidence type="ECO:0000313" key="2">
    <source>
        <dbReference type="Proteomes" id="UP000016662"/>
    </source>
</evidence>
<keyword evidence="2" id="KW-1185">Reference proteome</keyword>
<name>U2LW98_9FIRM</name>
<organism evidence="1 2">
    <name type="scientific">Ruminococcus callidus ATCC 27760</name>
    <dbReference type="NCBI Taxonomy" id="411473"/>
    <lineage>
        <taxon>Bacteria</taxon>
        <taxon>Bacillati</taxon>
        <taxon>Bacillota</taxon>
        <taxon>Clostridia</taxon>
        <taxon>Eubacteriales</taxon>
        <taxon>Oscillospiraceae</taxon>
        <taxon>Ruminococcus</taxon>
    </lineage>
</organism>